<feature type="domain" description="Glycosyl hydrolase family 32 N-terminal" evidence="10">
    <location>
        <begin position="16"/>
        <end position="327"/>
    </location>
</feature>
<dbReference type="NCBIfam" id="TIGR01322">
    <property type="entry name" value="scrB_fam"/>
    <property type="match status" value="1"/>
</dbReference>
<name>K9EBD9_9LACT</name>
<evidence type="ECO:0000313" key="13">
    <source>
        <dbReference type="Proteomes" id="UP000009875"/>
    </source>
</evidence>
<dbReference type="InterPro" id="IPR013148">
    <property type="entry name" value="Glyco_hydro_32_N"/>
</dbReference>
<comment type="catalytic activity">
    <reaction evidence="8">
        <text>Hydrolysis of terminal non-reducing beta-D-fructofuranoside residues in beta-D-fructofuranosides.</text>
        <dbReference type="EC" id="3.2.1.26"/>
    </reaction>
</comment>
<evidence type="ECO:0000313" key="12">
    <source>
        <dbReference type="EMBL" id="EKU93978.1"/>
    </source>
</evidence>
<dbReference type="Gene3D" id="2.60.120.560">
    <property type="entry name" value="Exo-inulinase, domain 1"/>
    <property type="match status" value="1"/>
</dbReference>
<feature type="domain" description="Glycosyl hydrolase family 32 C-terminal" evidence="11">
    <location>
        <begin position="332"/>
        <end position="449"/>
    </location>
</feature>
<dbReference type="AlphaFoldDB" id="K9EBD9"/>
<dbReference type="SUPFAM" id="SSF75005">
    <property type="entry name" value="Arabinanase/levansucrase/invertase"/>
    <property type="match status" value="1"/>
</dbReference>
<dbReference type="InterPro" id="IPR013189">
    <property type="entry name" value="Glyco_hydro_32_C"/>
</dbReference>
<dbReference type="InterPro" id="IPR001362">
    <property type="entry name" value="Glyco_hydro_32"/>
</dbReference>
<dbReference type="HOGENOM" id="CLU_001528_7_1_9"/>
<dbReference type="PROSITE" id="PS00609">
    <property type="entry name" value="GLYCOSYL_HYDROL_F32"/>
    <property type="match status" value="1"/>
</dbReference>
<reference evidence="12 13" key="1">
    <citation type="submission" date="2012-09" db="EMBL/GenBank/DDBJ databases">
        <title>The Genome Sequence of Alloiococcus otitis ATCC 51267.</title>
        <authorList>
            <consortium name="The Broad Institute Genome Sequencing Platform"/>
            <person name="Earl A."/>
            <person name="Ward D."/>
            <person name="Feldgarden M."/>
            <person name="Gevers D."/>
            <person name="Huys G."/>
            <person name="Walker B."/>
            <person name="Young S.K."/>
            <person name="Zeng Q."/>
            <person name="Gargeya S."/>
            <person name="Fitzgerald M."/>
            <person name="Haas B."/>
            <person name="Abouelleil A."/>
            <person name="Alvarado L."/>
            <person name="Arachchi H.M."/>
            <person name="Berlin A.M."/>
            <person name="Chapman S.B."/>
            <person name="Goldberg J."/>
            <person name="Griggs A."/>
            <person name="Gujja S."/>
            <person name="Hansen M."/>
            <person name="Howarth C."/>
            <person name="Imamovic A."/>
            <person name="Larimer J."/>
            <person name="McCowen C."/>
            <person name="Montmayeur A."/>
            <person name="Murphy C."/>
            <person name="Neiman D."/>
            <person name="Pearson M."/>
            <person name="Priest M."/>
            <person name="Roberts A."/>
            <person name="Saif S."/>
            <person name="Shea T."/>
            <person name="Sisk P."/>
            <person name="Sykes S."/>
            <person name="Wortman J."/>
            <person name="Nusbaum C."/>
            <person name="Birren B."/>
        </authorList>
    </citation>
    <scope>NUCLEOTIDE SEQUENCE [LARGE SCALE GENOMIC DNA]</scope>
    <source>
        <strain evidence="12 13">ATCC 51267</strain>
    </source>
</reference>
<dbReference type="InterPro" id="IPR023296">
    <property type="entry name" value="Glyco_hydro_beta-prop_sf"/>
</dbReference>
<dbReference type="InterPro" id="IPR051214">
    <property type="entry name" value="GH32_Enzymes"/>
</dbReference>
<evidence type="ECO:0000259" key="11">
    <source>
        <dbReference type="Pfam" id="PF08244"/>
    </source>
</evidence>
<dbReference type="GO" id="GO:0004564">
    <property type="term" value="F:beta-fructofuranosidase activity"/>
    <property type="evidence" value="ECO:0007669"/>
    <property type="project" value="UniProtKB-EC"/>
</dbReference>
<evidence type="ECO:0000256" key="9">
    <source>
        <dbReference type="RuleBase" id="RU365015"/>
    </source>
</evidence>
<evidence type="ECO:0000259" key="10">
    <source>
        <dbReference type="Pfam" id="PF00251"/>
    </source>
</evidence>
<dbReference type="InterPro" id="IPR018053">
    <property type="entry name" value="Glyco_hydro_32_AS"/>
</dbReference>
<evidence type="ECO:0000256" key="3">
    <source>
        <dbReference type="ARBA" id="ARBA00012758"/>
    </source>
</evidence>
<dbReference type="RefSeq" id="WP_003776945.1">
    <property type="nucleotide sequence ID" value="NZ_JH992957.1"/>
</dbReference>
<sequence length="467" mass="53824">MAEANHDFDQWRQAYHLMPKRGWLNDPNGAVYFKGTYHVYHQYVPDNPKGGATHWGHKTSKDLVHFKEEPVFLSPGKCFDKDGVYSGGAMKLGDQIHFFYTGNVKKEGDYDYLYNGRDQNVVHVVSSDGYSIDQRHVVIPHEDFPPGFTNHIRDPKVFQHGNLFYMILGGRKLDNTGAILLFESEDLDHWDYKGNLLEGNEDQGYMWEAPDLVEFGDQAVLLFSPQGIRANHNSFLNPHSAGYLVGRMDWDSLQFIPKGPIKELDQGFDFYAPHTFDDGHRTIMWAWMGVSDSSPEYIYPTVNRGWQHCLTMPRLLELKGDRLLQKPLQEYENIRTNRLEIQNTKKIAYGDIVGHSYEFDLDFVDQPSHFTLDLLEDTRLAYKEGTLTLNHGPSGYGRRSRQLDLDSISHLQIFVDHSSLEIFVNHGEAVFSSRVFPGTKENKMVFDSDTAANLLYWVLELSEWWGK</sequence>
<keyword evidence="13" id="KW-1185">Reference proteome</keyword>
<comment type="pathway">
    <text evidence="1 9">Glycan biosynthesis; sucrose metabolism.</text>
</comment>
<protein>
    <recommendedName>
        <fullName evidence="4 8">Sucrose-6-phosphate hydrolase</fullName>
        <ecNumber evidence="3 8">3.2.1.26</ecNumber>
    </recommendedName>
    <alternativeName>
        <fullName evidence="7 9">Invertase</fullName>
    </alternativeName>
</protein>
<keyword evidence="5 8" id="KW-0378">Hydrolase</keyword>
<dbReference type="InterPro" id="IPR006232">
    <property type="entry name" value="Suc6P_hydrolase"/>
</dbReference>
<dbReference type="STRING" id="883081.HMPREF9698_00458"/>
<comment type="function">
    <text evidence="9">Enables the bacterium to metabolize sucrose as a sole carbon source.</text>
</comment>
<dbReference type="PANTHER" id="PTHR43101">
    <property type="entry name" value="BETA-FRUCTOSIDASE"/>
    <property type="match status" value="1"/>
</dbReference>
<organism evidence="12 13">
    <name type="scientific">Alloiococcus otitis ATCC 51267</name>
    <dbReference type="NCBI Taxonomy" id="883081"/>
    <lineage>
        <taxon>Bacteria</taxon>
        <taxon>Bacillati</taxon>
        <taxon>Bacillota</taxon>
        <taxon>Bacilli</taxon>
        <taxon>Lactobacillales</taxon>
        <taxon>Carnobacteriaceae</taxon>
        <taxon>Alloiococcus</taxon>
    </lineage>
</organism>
<comment type="similarity">
    <text evidence="2 8">Belongs to the glycosyl hydrolase 32 family.</text>
</comment>
<keyword evidence="6 8" id="KW-0326">Glycosidase</keyword>
<dbReference type="EMBL" id="AGXA01000007">
    <property type="protein sequence ID" value="EKU93978.1"/>
    <property type="molecule type" value="Genomic_DNA"/>
</dbReference>
<gene>
    <name evidence="12" type="ORF">HMPREF9698_00458</name>
</gene>
<dbReference type="CDD" id="cd18623">
    <property type="entry name" value="GH32_ScrB-like"/>
    <property type="match status" value="1"/>
</dbReference>
<dbReference type="Pfam" id="PF00251">
    <property type="entry name" value="Glyco_hydro_32N"/>
    <property type="match status" value="1"/>
</dbReference>
<accession>K9EBD9</accession>
<evidence type="ECO:0000256" key="2">
    <source>
        <dbReference type="ARBA" id="ARBA00009902"/>
    </source>
</evidence>
<dbReference type="Pfam" id="PF08244">
    <property type="entry name" value="Glyco_hydro_32C"/>
    <property type="match status" value="1"/>
</dbReference>
<dbReference type="UniPathway" id="UPA00238"/>
<proteinExistence type="inferred from homology"/>
<dbReference type="eggNOG" id="COG1621">
    <property type="taxonomic scope" value="Bacteria"/>
</dbReference>
<dbReference type="EC" id="3.2.1.26" evidence="3 8"/>
<evidence type="ECO:0000256" key="8">
    <source>
        <dbReference type="RuleBase" id="RU362110"/>
    </source>
</evidence>
<dbReference type="Proteomes" id="UP000009875">
    <property type="component" value="Unassembled WGS sequence"/>
</dbReference>
<dbReference type="PANTHER" id="PTHR43101:SF1">
    <property type="entry name" value="BETA-FRUCTOSIDASE"/>
    <property type="match status" value="1"/>
</dbReference>
<evidence type="ECO:0000256" key="4">
    <source>
        <dbReference type="ARBA" id="ARBA00019623"/>
    </source>
</evidence>
<dbReference type="Gene3D" id="2.115.10.20">
    <property type="entry name" value="Glycosyl hydrolase domain, family 43"/>
    <property type="match status" value="1"/>
</dbReference>
<comment type="subcellular location">
    <subcellularLocation>
        <location evidence="9">Cytoplasm</location>
    </subcellularLocation>
</comment>
<dbReference type="GO" id="GO:0005985">
    <property type="term" value="P:sucrose metabolic process"/>
    <property type="evidence" value="ECO:0007669"/>
    <property type="project" value="UniProtKB-UniPathway"/>
</dbReference>
<dbReference type="PATRIC" id="fig|883081.3.peg.458"/>
<evidence type="ECO:0000256" key="6">
    <source>
        <dbReference type="ARBA" id="ARBA00023295"/>
    </source>
</evidence>
<dbReference type="InterPro" id="IPR013320">
    <property type="entry name" value="ConA-like_dom_sf"/>
</dbReference>
<evidence type="ECO:0000256" key="7">
    <source>
        <dbReference type="ARBA" id="ARBA00033367"/>
    </source>
</evidence>
<keyword evidence="9" id="KW-0119">Carbohydrate metabolism</keyword>
<dbReference type="SMART" id="SM00640">
    <property type="entry name" value="Glyco_32"/>
    <property type="match status" value="1"/>
</dbReference>
<evidence type="ECO:0000256" key="5">
    <source>
        <dbReference type="ARBA" id="ARBA00022801"/>
    </source>
</evidence>
<comment type="caution">
    <text evidence="12">The sequence shown here is derived from an EMBL/GenBank/DDBJ whole genome shotgun (WGS) entry which is preliminary data.</text>
</comment>
<keyword evidence="9" id="KW-0963">Cytoplasm</keyword>
<evidence type="ECO:0000256" key="1">
    <source>
        <dbReference type="ARBA" id="ARBA00004914"/>
    </source>
</evidence>
<dbReference type="SUPFAM" id="SSF49899">
    <property type="entry name" value="Concanavalin A-like lectins/glucanases"/>
    <property type="match status" value="1"/>
</dbReference>
<dbReference type="GO" id="GO:0005737">
    <property type="term" value="C:cytoplasm"/>
    <property type="evidence" value="ECO:0007669"/>
    <property type="project" value="UniProtKB-SubCell"/>
</dbReference>
<dbReference type="OrthoDB" id="9759709at2"/>